<feature type="non-terminal residue" evidence="2">
    <location>
        <position position="108"/>
    </location>
</feature>
<feature type="transmembrane region" description="Helical" evidence="1">
    <location>
        <begin position="6"/>
        <end position="23"/>
    </location>
</feature>
<organism evidence="2 3">
    <name type="scientific">Elsinoe ampelina</name>
    <dbReference type="NCBI Taxonomy" id="302913"/>
    <lineage>
        <taxon>Eukaryota</taxon>
        <taxon>Fungi</taxon>
        <taxon>Dikarya</taxon>
        <taxon>Ascomycota</taxon>
        <taxon>Pezizomycotina</taxon>
        <taxon>Dothideomycetes</taxon>
        <taxon>Dothideomycetidae</taxon>
        <taxon>Myriangiales</taxon>
        <taxon>Elsinoaceae</taxon>
        <taxon>Elsinoe</taxon>
    </lineage>
</organism>
<proteinExistence type="predicted"/>
<dbReference type="EMBL" id="ML992556">
    <property type="protein sequence ID" value="KAF2218304.1"/>
    <property type="molecule type" value="Genomic_DNA"/>
</dbReference>
<reference evidence="3" key="1">
    <citation type="journal article" date="2020" name="Stud. Mycol.">
        <title>101 Dothideomycetes genomes: A test case for predicting lifestyles and emergence of pathogens.</title>
        <authorList>
            <person name="Haridas S."/>
            <person name="Albert R."/>
            <person name="Binder M."/>
            <person name="Bloem J."/>
            <person name="LaButti K."/>
            <person name="Salamov A."/>
            <person name="Andreopoulos B."/>
            <person name="Baker S."/>
            <person name="Barry K."/>
            <person name="Bills G."/>
            <person name="Bluhm B."/>
            <person name="Cannon C."/>
            <person name="Castanera R."/>
            <person name="Culley D."/>
            <person name="Daum C."/>
            <person name="Ezra D."/>
            <person name="Gonzalez J."/>
            <person name="Henrissat B."/>
            <person name="Kuo A."/>
            <person name="Liang C."/>
            <person name="Lipzen A."/>
            <person name="Lutzoni F."/>
            <person name="Magnuson J."/>
            <person name="Mondo S."/>
            <person name="Nolan M."/>
            <person name="Ohm R."/>
            <person name="Pangilinan J."/>
            <person name="Park H.-J."/>
            <person name="Ramirez L."/>
            <person name="Alfaro M."/>
            <person name="Sun H."/>
            <person name="Tritt A."/>
            <person name="Yoshinaga Y."/>
            <person name="Zwiers L.-H."/>
            <person name="Turgeon B."/>
            <person name="Goodwin S."/>
            <person name="Spatafora J."/>
            <person name="Crous P."/>
            <person name="Grigoriev I."/>
        </authorList>
    </citation>
    <scope>NUCLEOTIDE SEQUENCE [LARGE SCALE GENOMIC DNA]</scope>
    <source>
        <strain evidence="3">CECT 20119</strain>
    </source>
</reference>
<protein>
    <submittedName>
        <fullName evidence="2">Uncharacterized protein</fullName>
    </submittedName>
</protein>
<keyword evidence="1" id="KW-1133">Transmembrane helix</keyword>
<evidence type="ECO:0000313" key="3">
    <source>
        <dbReference type="Proteomes" id="UP000799538"/>
    </source>
</evidence>
<sequence length="108" mass="11178">MVILKPVGLLIFGIFSILSAILSKKRSARSPARGAHFGAPRRMPAGAAMAMVARPACCIPVMRLVATEAGTPRGAARRAVANIISSGERGGVKANCWLVGNEVIVVIG</sequence>
<keyword evidence="3" id="KW-1185">Reference proteome</keyword>
<evidence type="ECO:0000256" key="1">
    <source>
        <dbReference type="SAM" id="Phobius"/>
    </source>
</evidence>
<evidence type="ECO:0000313" key="2">
    <source>
        <dbReference type="EMBL" id="KAF2218304.1"/>
    </source>
</evidence>
<keyword evidence="1" id="KW-0812">Transmembrane</keyword>
<keyword evidence="1" id="KW-0472">Membrane</keyword>
<name>A0A6A6FY98_9PEZI</name>
<accession>A0A6A6FY98</accession>
<dbReference type="AlphaFoldDB" id="A0A6A6FY98"/>
<gene>
    <name evidence="2" type="ORF">BDZ85DRAFT_270614</name>
</gene>
<dbReference type="Proteomes" id="UP000799538">
    <property type="component" value="Unassembled WGS sequence"/>
</dbReference>